<sequence length="246" mass="27784">MRAAPTIPLTMTSDAPLDIIHRDHDLVAVDKPAGMPVHRSRRHPGDAVLLQRLRDQLGQWLWPVHRLDPPTSGLVVFALHPEAARALAAQFQQREVEKRYLAVVRGWPLEQGRVEHPLRRPGRSERQPAVTDFHRLATTELPIPMPPHPTARYALLELRPITGRQHQLRRHMKHISHPIIGDTTYGKGPHNRLFRERFGASELLLRATRLAFRHPGTGARLHLDCPLNEAWRAVLRGSGLAGADGI</sequence>
<organism evidence="11 12">
    <name type="scientific">Alkalilimnicola ehrlichii (strain ATCC BAA-1101 / DSM 17681 / MLHE-1)</name>
    <dbReference type="NCBI Taxonomy" id="187272"/>
    <lineage>
        <taxon>Bacteria</taxon>
        <taxon>Pseudomonadati</taxon>
        <taxon>Pseudomonadota</taxon>
        <taxon>Gammaproteobacteria</taxon>
        <taxon>Chromatiales</taxon>
        <taxon>Ectothiorhodospiraceae</taxon>
        <taxon>Alkalilimnicola</taxon>
    </lineage>
</organism>
<dbReference type="GO" id="GO:0000455">
    <property type="term" value="P:enzyme-directed rRNA pseudouridine synthesis"/>
    <property type="evidence" value="ECO:0007669"/>
    <property type="project" value="TreeGrafter"/>
</dbReference>
<dbReference type="Gene3D" id="3.30.2350.10">
    <property type="entry name" value="Pseudouridine synthase"/>
    <property type="match status" value="1"/>
</dbReference>
<evidence type="ECO:0000256" key="3">
    <source>
        <dbReference type="ARBA" id="ARBA00036607"/>
    </source>
</evidence>
<dbReference type="Proteomes" id="UP000001962">
    <property type="component" value="Chromosome"/>
</dbReference>
<dbReference type="EMBL" id="CP000453">
    <property type="protein sequence ID" value="ABI57297.1"/>
    <property type="molecule type" value="Genomic_DNA"/>
</dbReference>
<dbReference type="PROSITE" id="PS01129">
    <property type="entry name" value="PSI_RLU"/>
    <property type="match status" value="1"/>
</dbReference>
<dbReference type="EC" id="5.4.99.26" evidence="5"/>
<dbReference type="HOGENOM" id="CLU_016902_11_4_6"/>
<dbReference type="eggNOG" id="COG0564">
    <property type="taxonomic scope" value="Bacteria"/>
</dbReference>
<dbReference type="GO" id="GO:0160149">
    <property type="term" value="F:tRNA pseudouridine(65) synthase activity"/>
    <property type="evidence" value="ECO:0007669"/>
    <property type="project" value="UniProtKB-EC"/>
</dbReference>
<evidence type="ECO:0000256" key="1">
    <source>
        <dbReference type="ARBA" id="ARBA00022694"/>
    </source>
</evidence>
<proteinExistence type="predicted"/>
<dbReference type="PANTHER" id="PTHR21600">
    <property type="entry name" value="MITOCHONDRIAL RNA PSEUDOURIDINE SYNTHASE"/>
    <property type="match status" value="1"/>
</dbReference>
<reference evidence="12" key="1">
    <citation type="submission" date="2006-08" db="EMBL/GenBank/DDBJ databases">
        <title>Complete sequence of Alkalilimnicola ehrilichei MLHE-1.</title>
        <authorList>
            <person name="Copeland A."/>
            <person name="Lucas S."/>
            <person name="Lapidus A."/>
            <person name="Barry K."/>
            <person name="Detter J.C."/>
            <person name="Glavina del Rio T."/>
            <person name="Hammon N."/>
            <person name="Israni S."/>
            <person name="Dalin E."/>
            <person name="Tice H."/>
            <person name="Pitluck S."/>
            <person name="Sims D."/>
            <person name="Brettin T."/>
            <person name="Bruce D."/>
            <person name="Han C."/>
            <person name="Tapia R."/>
            <person name="Gilna P."/>
            <person name="Schmutz J."/>
            <person name="Larimer F."/>
            <person name="Land M."/>
            <person name="Hauser L."/>
            <person name="Kyrpides N."/>
            <person name="Mikhailova N."/>
            <person name="Oremland R.S."/>
            <person name="Hoeft S.E."/>
            <person name="Switzer-Blum J."/>
            <person name="Kulp T."/>
            <person name="King G."/>
            <person name="Tabita R."/>
            <person name="Witte B."/>
            <person name="Santini J.M."/>
            <person name="Basu P."/>
            <person name="Hollibaugh J.T."/>
            <person name="Xie G."/>
            <person name="Stolz J.F."/>
            <person name="Richardson P."/>
        </authorList>
    </citation>
    <scope>NUCLEOTIDE SEQUENCE [LARGE SCALE GENOMIC DNA]</scope>
    <source>
        <strain evidence="12">ATCC BAA-1101 / DSM 17681 / MLHE-1</strain>
    </source>
</reference>
<protein>
    <recommendedName>
        <fullName evidence="6">tRNA pseudouridine synthase C</fullName>
        <ecNumber evidence="5">5.4.99.26</ecNumber>
    </recommendedName>
    <alternativeName>
        <fullName evidence="8">tRNA pseudouridine(65) synthase</fullName>
    </alternativeName>
    <alternativeName>
        <fullName evidence="9">tRNA pseudouridylate synthase C</fullName>
    </alternativeName>
    <alternativeName>
        <fullName evidence="7">tRNA-uridine isomerase C</fullName>
    </alternativeName>
</protein>
<evidence type="ECO:0000256" key="7">
    <source>
        <dbReference type="ARBA" id="ARBA00041803"/>
    </source>
</evidence>
<evidence type="ECO:0000256" key="5">
    <source>
        <dbReference type="ARBA" id="ARBA00038943"/>
    </source>
</evidence>
<dbReference type="GO" id="GO:0008033">
    <property type="term" value="P:tRNA processing"/>
    <property type="evidence" value="ECO:0007669"/>
    <property type="project" value="UniProtKB-KW"/>
</dbReference>
<keyword evidence="12" id="KW-1185">Reference proteome</keyword>
<evidence type="ECO:0000313" key="11">
    <source>
        <dbReference type="EMBL" id="ABI57297.1"/>
    </source>
</evidence>
<name>Q0A790_ALKEH</name>
<dbReference type="PANTHER" id="PTHR21600:SF56">
    <property type="entry name" value="TRNA PSEUDOURIDINE SYNTHASE C"/>
    <property type="match status" value="1"/>
</dbReference>
<feature type="domain" description="Pseudouridine synthase RsuA/RluA-like" evidence="10">
    <location>
        <begin position="25"/>
        <end position="174"/>
    </location>
</feature>
<evidence type="ECO:0000256" key="4">
    <source>
        <dbReference type="ARBA" id="ARBA00037670"/>
    </source>
</evidence>
<dbReference type="Pfam" id="PF00849">
    <property type="entry name" value="PseudoU_synth_2"/>
    <property type="match status" value="1"/>
</dbReference>
<dbReference type="InterPro" id="IPR006145">
    <property type="entry name" value="PsdUridine_synth_RsuA/RluA"/>
</dbReference>
<dbReference type="InterPro" id="IPR020103">
    <property type="entry name" value="PsdUridine_synth_cat_dom_sf"/>
</dbReference>
<evidence type="ECO:0000256" key="6">
    <source>
        <dbReference type="ARBA" id="ARBA00040675"/>
    </source>
</evidence>
<evidence type="ECO:0000259" key="10">
    <source>
        <dbReference type="Pfam" id="PF00849"/>
    </source>
</evidence>
<keyword evidence="1" id="KW-0819">tRNA processing</keyword>
<gene>
    <name evidence="11" type="ordered locus">Mlg_1955</name>
</gene>
<comment type="catalytic activity">
    <reaction evidence="3">
        <text>uridine(65) in tRNA = pseudouridine(65) in tRNA</text>
        <dbReference type="Rhea" id="RHEA:42536"/>
        <dbReference type="Rhea" id="RHEA-COMP:10103"/>
        <dbReference type="Rhea" id="RHEA-COMP:10104"/>
        <dbReference type="ChEBI" id="CHEBI:65314"/>
        <dbReference type="ChEBI" id="CHEBI:65315"/>
        <dbReference type="EC" id="5.4.99.26"/>
    </reaction>
</comment>
<dbReference type="AlphaFoldDB" id="Q0A790"/>
<evidence type="ECO:0000256" key="8">
    <source>
        <dbReference type="ARBA" id="ARBA00041975"/>
    </source>
</evidence>
<keyword evidence="2 11" id="KW-0413">Isomerase</keyword>
<dbReference type="KEGG" id="aeh:Mlg_1955"/>
<comment type="function">
    <text evidence="4">Responsible for synthesis of pseudouridine from uracil-65 in transfer RNAs.</text>
</comment>
<dbReference type="SUPFAM" id="SSF55120">
    <property type="entry name" value="Pseudouridine synthase"/>
    <property type="match status" value="1"/>
</dbReference>
<dbReference type="InterPro" id="IPR050188">
    <property type="entry name" value="RluA_PseudoU_synthase"/>
</dbReference>
<dbReference type="GO" id="GO:0003723">
    <property type="term" value="F:RNA binding"/>
    <property type="evidence" value="ECO:0007669"/>
    <property type="project" value="InterPro"/>
</dbReference>
<evidence type="ECO:0000256" key="2">
    <source>
        <dbReference type="ARBA" id="ARBA00023235"/>
    </source>
</evidence>
<accession>Q0A790</accession>
<evidence type="ECO:0000313" key="12">
    <source>
        <dbReference type="Proteomes" id="UP000001962"/>
    </source>
</evidence>
<dbReference type="InterPro" id="IPR006224">
    <property type="entry name" value="PsdUridine_synth_RluA-like_CS"/>
</dbReference>
<evidence type="ECO:0000256" key="9">
    <source>
        <dbReference type="ARBA" id="ARBA00043049"/>
    </source>
</evidence>